<evidence type="ECO:0000256" key="1">
    <source>
        <dbReference type="ARBA" id="ARBA00004651"/>
    </source>
</evidence>
<feature type="transmembrane region" description="Helical" evidence="7">
    <location>
        <begin position="255"/>
        <end position="279"/>
    </location>
</feature>
<dbReference type="KEGG" id="fia:NA23_07970"/>
<evidence type="ECO:0000256" key="6">
    <source>
        <dbReference type="ARBA" id="ARBA00023136"/>
    </source>
</evidence>
<feature type="transmembrane region" description="Helical" evidence="7">
    <location>
        <begin position="120"/>
        <end position="144"/>
    </location>
</feature>
<comment type="similarity">
    <text evidence="7">Belongs to the binding-protein-dependent transport system permease family.</text>
</comment>
<evidence type="ECO:0000313" key="10">
    <source>
        <dbReference type="Proteomes" id="UP000093740"/>
    </source>
</evidence>
<feature type="transmembrane region" description="Helical" evidence="7">
    <location>
        <begin position="156"/>
        <end position="177"/>
    </location>
</feature>
<dbReference type="GO" id="GO:0055085">
    <property type="term" value="P:transmembrane transport"/>
    <property type="evidence" value="ECO:0007669"/>
    <property type="project" value="InterPro"/>
</dbReference>
<dbReference type="Gene3D" id="1.10.3720.10">
    <property type="entry name" value="MetI-like"/>
    <property type="match status" value="1"/>
</dbReference>
<dbReference type="SUPFAM" id="SSF161098">
    <property type="entry name" value="MetI-like"/>
    <property type="match status" value="1"/>
</dbReference>
<dbReference type="AlphaFoldDB" id="A0AAI8GDB2"/>
<feature type="domain" description="ABC transmembrane type-1" evidence="8">
    <location>
        <begin position="85"/>
        <end position="274"/>
    </location>
</feature>
<proteinExistence type="inferred from homology"/>
<evidence type="ECO:0000259" key="8">
    <source>
        <dbReference type="PROSITE" id="PS50928"/>
    </source>
</evidence>
<name>A0AAI8GDB2_FERIS</name>
<dbReference type="InterPro" id="IPR000515">
    <property type="entry name" value="MetI-like"/>
</dbReference>
<gene>
    <name evidence="9" type="ORF">NA23_07970</name>
</gene>
<evidence type="ECO:0000256" key="4">
    <source>
        <dbReference type="ARBA" id="ARBA00022692"/>
    </source>
</evidence>
<keyword evidence="2 7" id="KW-0813">Transport</keyword>
<dbReference type="Pfam" id="PF00528">
    <property type="entry name" value="BPD_transp_1"/>
    <property type="match status" value="1"/>
</dbReference>
<evidence type="ECO:0000313" key="9">
    <source>
        <dbReference type="EMBL" id="AMW33178.1"/>
    </source>
</evidence>
<accession>A0AAI8GDB2</accession>
<feature type="transmembrane region" description="Helical" evidence="7">
    <location>
        <begin position="20"/>
        <end position="43"/>
    </location>
</feature>
<comment type="subcellular location">
    <subcellularLocation>
        <location evidence="1 7">Cell membrane</location>
        <topology evidence="1 7">Multi-pass membrane protein</topology>
    </subcellularLocation>
</comment>
<keyword evidence="6 7" id="KW-0472">Membrane</keyword>
<dbReference type="PANTHER" id="PTHR43744">
    <property type="entry name" value="ABC TRANSPORTER PERMEASE PROTEIN MG189-RELATED-RELATED"/>
    <property type="match status" value="1"/>
</dbReference>
<dbReference type="RefSeq" id="WP_052107211.1">
    <property type="nucleotide sequence ID" value="NZ_CP014334.2"/>
</dbReference>
<evidence type="ECO:0000256" key="5">
    <source>
        <dbReference type="ARBA" id="ARBA00022989"/>
    </source>
</evidence>
<protein>
    <submittedName>
        <fullName evidence="9">Carbohydrate ABC transporter permease</fullName>
    </submittedName>
</protein>
<dbReference type="CDD" id="cd06261">
    <property type="entry name" value="TM_PBP2"/>
    <property type="match status" value="1"/>
</dbReference>
<reference evidence="9 10" key="1">
    <citation type="journal article" date="2015" name="Stand. Genomic Sci.">
        <title>Genome sequence of a native-feather degrading extremely thermophilic Eubacterium, Fervidobacterium islandicum AW-1.</title>
        <authorList>
            <person name="Lee Y.J."/>
            <person name="Jeong H."/>
            <person name="Park G.S."/>
            <person name="Kwak Y."/>
            <person name="Lee S.J."/>
            <person name="Lee S.J."/>
            <person name="Park M.K."/>
            <person name="Kim J.Y."/>
            <person name="Kang H.K."/>
            <person name="Shin J.H."/>
            <person name="Lee D.W."/>
        </authorList>
    </citation>
    <scope>NUCLEOTIDE SEQUENCE [LARGE SCALE GENOMIC DNA]</scope>
    <source>
        <strain evidence="9 10">AW-1</strain>
    </source>
</reference>
<evidence type="ECO:0000256" key="7">
    <source>
        <dbReference type="RuleBase" id="RU363032"/>
    </source>
</evidence>
<dbReference type="InterPro" id="IPR035906">
    <property type="entry name" value="MetI-like_sf"/>
</dbReference>
<sequence length="289" mass="32658">MRRVDTKNTFSKLLSLVIDVAIWFFLIGFAVFVLIPVVFMFTASLMPARDIMSIPYPWIPRTLHIQNFWQAIKGNDGKFLFPRSILNSLIVASLTTLGTVLLSALTAFGLAKYKFRARNVIFLIILSTMMIPFEAIMIPLYLLIVNIGWQDTYTGLIVPLIASAFGIFIMRQFFITFPDELIDSARIDGANEFMIFWKIALPNSKPAIAALSVLTFRAQWDNLIWPLLVVQSPEKKTIPLYISQFASEKYTNEGALMAAAVIASIPMIIIFLSFTKYFITGAELFTGRK</sequence>
<keyword evidence="5 7" id="KW-1133">Transmembrane helix</keyword>
<keyword evidence="10" id="KW-1185">Reference proteome</keyword>
<evidence type="ECO:0000256" key="2">
    <source>
        <dbReference type="ARBA" id="ARBA00022448"/>
    </source>
</evidence>
<dbReference type="EMBL" id="CP014334">
    <property type="protein sequence ID" value="AMW33178.1"/>
    <property type="molecule type" value="Genomic_DNA"/>
</dbReference>
<organism evidence="9 10">
    <name type="scientific">Fervidobacterium islandicum</name>
    <dbReference type="NCBI Taxonomy" id="2423"/>
    <lineage>
        <taxon>Bacteria</taxon>
        <taxon>Thermotogati</taxon>
        <taxon>Thermotogota</taxon>
        <taxon>Thermotogae</taxon>
        <taxon>Thermotogales</taxon>
        <taxon>Fervidobacteriaceae</taxon>
        <taxon>Fervidobacterium</taxon>
    </lineage>
</organism>
<dbReference type="Proteomes" id="UP000093740">
    <property type="component" value="Chromosome"/>
</dbReference>
<evidence type="ECO:0000256" key="3">
    <source>
        <dbReference type="ARBA" id="ARBA00022475"/>
    </source>
</evidence>
<keyword evidence="4 7" id="KW-0812">Transmembrane</keyword>
<dbReference type="GO" id="GO:0005886">
    <property type="term" value="C:plasma membrane"/>
    <property type="evidence" value="ECO:0007669"/>
    <property type="project" value="UniProtKB-SubCell"/>
</dbReference>
<dbReference type="PROSITE" id="PS50928">
    <property type="entry name" value="ABC_TM1"/>
    <property type="match status" value="1"/>
</dbReference>
<keyword evidence="3" id="KW-1003">Cell membrane</keyword>
<feature type="transmembrane region" description="Helical" evidence="7">
    <location>
        <begin position="85"/>
        <end position="108"/>
    </location>
</feature>
<dbReference type="PANTHER" id="PTHR43744:SF2">
    <property type="entry name" value="ARABINOOLIGOSACCHARIDES TRANSPORT SYSTEM PERMEASE PROTEIN ARAQ"/>
    <property type="match status" value="1"/>
</dbReference>